<dbReference type="PATRIC" id="fig|1423792.3.peg.1596"/>
<dbReference type="EMBL" id="AZEC01000021">
    <property type="protein sequence ID" value="KRL08664.1"/>
    <property type="molecule type" value="Genomic_DNA"/>
</dbReference>
<name>A0A0R1MYX9_9LACO</name>
<dbReference type="SUPFAM" id="SSF143100">
    <property type="entry name" value="TTHA1013/TTHA0281-like"/>
    <property type="match status" value="1"/>
</dbReference>
<gene>
    <name evidence="1" type="ORF">FD09_GL001576</name>
</gene>
<protein>
    <recommendedName>
        <fullName evidence="3">HicB-like antitoxin of toxin-antitoxin system domain-containing protein</fullName>
    </recommendedName>
</protein>
<evidence type="ECO:0000313" key="2">
    <source>
        <dbReference type="Proteomes" id="UP000051330"/>
    </source>
</evidence>
<accession>A0A0R1MYX9</accession>
<reference evidence="1 2" key="1">
    <citation type="journal article" date="2015" name="Genome Announc.">
        <title>Expanding the biotechnology potential of lactobacilli through comparative genomics of 213 strains and associated genera.</title>
        <authorList>
            <person name="Sun Z."/>
            <person name="Harris H.M."/>
            <person name="McCann A."/>
            <person name="Guo C."/>
            <person name="Argimon S."/>
            <person name="Zhang W."/>
            <person name="Yang X."/>
            <person name="Jeffery I.B."/>
            <person name="Cooney J.C."/>
            <person name="Kagawa T.F."/>
            <person name="Liu W."/>
            <person name="Song Y."/>
            <person name="Salvetti E."/>
            <person name="Wrobel A."/>
            <person name="Rasinkangas P."/>
            <person name="Parkhill J."/>
            <person name="Rea M.C."/>
            <person name="O'Sullivan O."/>
            <person name="Ritari J."/>
            <person name="Douillard F.P."/>
            <person name="Paul Ross R."/>
            <person name="Yang R."/>
            <person name="Briner A.E."/>
            <person name="Felis G.E."/>
            <person name="de Vos W.M."/>
            <person name="Barrangou R."/>
            <person name="Klaenhammer T.R."/>
            <person name="Caufield P.W."/>
            <person name="Cui Y."/>
            <person name="Zhang H."/>
            <person name="O'Toole P.W."/>
        </authorList>
    </citation>
    <scope>NUCLEOTIDE SEQUENCE [LARGE SCALE GENOMIC DNA]</scope>
    <source>
        <strain evidence="1 2">DSM 12744</strain>
    </source>
</reference>
<organism evidence="1 2">
    <name type="scientific">Schleiferilactobacillus perolens DSM 12744</name>
    <dbReference type="NCBI Taxonomy" id="1423792"/>
    <lineage>
        <taxon>Bacteria</taxon>
        <taxon>Bacillati</taxon>
        <taxon>Bacillota</taxon>
        <taxon>Bacilli</taxon>
        <taxon>Lactobacillales</taxon>
        <taxon>Lactobacillaceae</taxon>
        <taxon>Schleiferilactobacillus</taxon>
    </lineage>
</organism>
<dbReference type="STRING" id="1423792.FD09_GL001576"/>
<keyword evidence="2" id="KW-1185">Reference proteome</keyword>
<evidence type="ECO:0008006" key="3">
    <source>
        <dbReference type="Google" id="ProtNLM"/>
    </source>
</evidence>
<evidence type="ECO:0000313" key="1">
    <source>
        <dbReference type="EMBL" id="KRL08664.1"/>
    </source>
</evidence>
<dbReference type="Gene3D" id="3.30.160.250">
    <property type="match status" value="1"/>
</dbReference>
<proteinExistence type="predicted"/>
<dbReference type="Proteomes" id="UP000051330">
    <property type="component" value="Unassembled WGS sequence"/>
</dbReference>
<sequence length="140" mass="15892">MEEGILMHDEILIYPTVFAEHHDEDGHYFVVTSPNIPGMVTEGTTRQQAVTEAIDAIATMLDGEKYPSVQDPGQWILKKNETIVYVPVNMTQWYREKALALKMKTVRMSITVPEYLKEEAKERGINVSRVATQALEKLLA</sequence>
<dbReference type="AlphaFoldDB" id="A0A0R1MYX9"/>
<comment type="caution">
    <text evidence="1">The sequence shown here is derived from an EMBL/GenBank/DDBJ whole genome shotgun (WGS) entry which is preliminary data.</text>
</comment>
<dbReference type="InterPro" id="IPR035069">
    <property type="entry name" value="TTHA1013/TTHA0281-like"/>
</dbReference>